<dbReference type="EMBL" id="MSZS01000001">
    <property type="protein sequence ID" value="PKX98880.1"/>
    <property type="molecule type" value="Genomic_DNA"/>
</dbReference>
<name>A0A2I1CMM7_ASPN1</name>
<dbReference type="VEuPathDB" id="FungiDB:P174DRAFT_500471"/>
<dbReference type="Proteomes" id="UP000234474">
    <property type="component" value="Unassembled WGS sequence"/>
</dbReference>
<dbReference type="OrthoDB" id="10028886at2759"/>
<dbReference type="OMA" id="KWALLWR"/>
<sequence>MSMASRLPGDIIYLIVEILGQERDFNSLFQCAVSAKCFTEQAVTTIYKSHELSPVRGGGTELGSLDSTHTRRKWATMWRSIVLSALDQTYLPYYSYIRYLDLNDLSNLLSHSSFTGKIKDEFFTPELRDLVSHDYELKGNKRLRSQRNLPDNDWILSKIGTDSLGYATPFMVVLLKAEKIKAIIKRTTSIRGMSCDIRPSLLAEWLGKLPLLQNLTIWSGVSLTDHAGDKIRTYCPDFKQITIYRWIDEQGRNSEIDAEEFLHGLQPHSLEYFEMLSSCHLGPRSIRAIGTQLKSLKELKLTSLGIEAIAELLSLTAPPVLEVLVLTDSIPAARNEDFYSTVNRVADWIGSCKALRHLELRRFVDDTFLLARVLVAEDIKLLSLSLTGYTMVGSRRFHRALASQDSLRRLSLRGEGSEIPEDNELLVQAICQLHNLHELELKDISDYFTPDHLISLTPYLPHLEKLWIGGDLFNDDVWNAFLCLPKLRSLAIHALSEFTAQGILDFIAQLGPGNTGMSLTILNSITSLTEEAQSLIRDILKHKLDGTFDFGLAQEEFSDTDTEGMSD</sequence>
<dbReference type="Gene3D" id="3.80.10.10">
    <property type="entry name" value="Ribonuclease Inhibitor"/>
    <property type="match status" value="2"/>
</dbReference>
<dbReference type="STRING" id="1392255.A0A2I1CMM7"/>
<protein>
    <recommendedName>
        <fullName evidence="3">F-box domain protein</fullName>
    </recommendedName>
</protein>
<dbReference type="InterPro" id="IPR032675">
    <property type="entry name" value="LRR_dom_sf"/>
</dbReference>
<dbReference type="RefSeq" id="XP_024687475.1">
    <property type="nucleotide sequence ID" value="XM_024830973.1"/>
</dbReference>
<dbReference type="PANTHER" id="PTHR38926">
    <property type="entry name" value="F-BOX DOMAIN CONTAINING PROTEIN, EXPRESSED"/>
    <property type="match status" value="1"/>
</dbReference>
<dbReference type="PANTHER" id="PTHR38926:SF72">
    <property type="entry name" value="IM:7136021-RELATED"/>
    <property type="match status" value="1"/>
</dbReference>
<proteinExistence type="predicted"/>
<accession>A0A2I1CMM7</accession>
<dbReference type="SUPFAM" id="SSF52047">
    <property type="entry name" value="RNI-like"/>
    <property type="match status" value="1"/>
</dbReference>
<evidence type="ECO:0000313" key="1">
    <source>
        <dbReference type="EMBL" id="PKX98880.1"/>
    </source>
</evidence>
<reference evidence="2" key="1">
    <citation type="journal article" date="2018" name="Proc. Natl. Acad. Sci. U.S.A.">
        <title>Linking secondary metabolites to gene clusters through genome sequencing of six diverse Aspergillus species.</title>
        <authorList>
            <person name="Kaerboelling I."/>
            <person name="Vesth T.C."/>
            <person name="Frisvad J.C."/>
            <person name="Nybo J.L."/>
            <person name="Theobald S."/>
            <person name="Kuo A."/>
            <person name="Bowyer P."/>
            <person name="Matsuda Y."/>
            <person name="Mondo S."/>
            <person name="Lyhne E.K."/>
            <person name="Kogle M.E."/>
            <person name="Clum A."/>
            <person name="Lipzen A."/>
            <person name="Salamov A."/>
            <person name="Ngan C.Y."/>
            <person name="Daum C."/>
            <person name="Chiniquy J."/>
            <person name="Barry K."/>
            <person name="LaButti K."/>
            <person name="Haridas S."/>
            <person name="Simmons B.A."/>
            <person name="Magnuson J.K."/>
            <person name="Mortensen U.H."/>
            <person name="Larsen T.O."/>
            <person name="Grigoriev I.V."/>
            <person name="Baker S.E."/>
            <person name="Andersen M.R."/>
        </authorList>
    </citation>
    <scope>NUCLEOTIDE SEQUENCE [LARGE SCALE GENOMIC DNA]</scope>
    <source>
        <strain evidence="2">IBT 16806</strain>
    </source>
</reference>
<evidence type="ECO:0000313" key="2">
    <source>
        <dbReference type="Proteomes" id="UP000234474"/>
    </source>
</evidence>
<comment type="caution">
    <text evidence="1">The sequence shown here is derived from an EMBL/GenBank/DDBJ whole genome shotgun (WGS) entry which is preliminary data.</text>
</comment>
<gene>
    <name evidence="1" type="ORF">P174DRAFT_500471</name>
</gene>
<keyword evidence="2" id="KW-1185">Reference proteome</keyword>
<dbReference type="AlphaFoldDB" id="A0A2I1CMM7"/>
<dbReference type="GeneID" id="36538310"/>
<evidence type="ECO:0008006" key="3">
    <source>
        <dbReference type="Google" id="ProtNLM"/>
    </source>
</evidence>
<organism evidence="1 2">
    <name type="scientific">Aspergillus novofumigatus (strain IBT 16806)</name>
    <dbReference type="NCBI Taxonomy" id="1392255"/>
    <lineage>
        <taxon>Eukaryota</taxon>
        <taxon>Fungi</taxon>
        <taxon>Dikarya</taxon>
        <taxon>Ascomycota</taxon>
        <taxon>Pezizomycotina</taxon>
        <taxon>Eurotiomycetes</taxon>
        <taxon>Eurotiomycetidae</taxon>
        <taxon>Eurotiales</taxon>
        <taxon>Aspergillaceae</taxon>
        <taxon>Aspergillus</taxon>
        <taxon>Aspergillus subgen. Fumigati</taxon>
    </lineage>
</organism>